<dbReference type="PANTHER" id="PTHR45669">
    <property type="entry name" value="GLUTAREDOXIN DOMAIN-CONTAINING CYSTEINE-RICH PROTEIN CG12206-RELATED"/>
    <property type="match status" value="1"/>
</dbReference>
<dbReference type="InterPro" id="IPR002109">
    <property type="entry name" value="Glutaredoxin"/>
</dbReference>
<reference evidence="3" key="1">
    <citation type="journal article" date="2022" name="Plant J.">
        <title>Strategies of tolerance reflected in two North American maple genomes.</title>
        <authorList>
            <person name="McEvoy S.L."/>
            <person name="Sezen U.U."/>
            <person name="Trouern-Trend A."/>
            <person name="McMahon S.M."/>
            <person name="Schaberg P.G."/>
            <person name="Yang J."/>
            <person name="Wegrzyn J.L."/>
            <person name="Swenson N.G."/>
        </authorList>
    </citation>
    <scope>NUCLEOTIDE SEQUENCE</scope>
    <source>
        <strain evidence="3">NS2018</strain>
    </source>
</reference>
<sequence>MKGVRGKFLKKLKSVKPIEYLKPDRILQVNVAEGFFENFTMNLNRKVEKTHLVFEETEQGKIKERVEETVQEPDIIDVSELMRDLEDEEEEEEEMEADDGDIDDKENIEMEADNGDIDDKENIGPAFKGKSSAFCEENEDFSSKSEKGFEKLRPLSEIDVSTFRRPDMNSGSLFDPNLLAAFEEAVNEHIMISQNERKARIEQENLEKISEAEEESNARICEEEEEEEEEEPPQKSRRIQEDNDNDINENPLLQFEERCPPGGEESVIFYTTSLRGIRKTFEDCSSVRFLLETFRVMFFERDVSMHMEFKEELWRLLDRKKEEEAVAVVPPRLFIKGRYIGGASEVLVLHEQGKLKLLFEGVPIDQSNGPCESCAGVRFVLCYKCNGSHKIVDDHGLSSKCIQCNENGLIICPICC</sequence>
<accession>A0AA39VUC6</accession>
<dbReference type="PANTHER" id="PTHR45669:SF28">
    <property type="entry name" value="GLUTAREDOXIN DOMAIN-CONTAINING PROTEIN"/>
    <property type="match status" value="1"/>
</dbReference>
<protein>
    <recommendedName>
        <fullName evidence="2">Glutaredoxin domain-containing protein</fullName>
    </recommendedName>
</protein>
<dbReference type="PROSITE" id="PS51354">
    <property type="entry name" value="GLUTAREDOXIN_2"/>
    <property type="match status" value="1"/>
</dbReference>
<reference evidence="3" key="2">
    <citation type="submission" date="2023-06" db="EMBL/GenBank/DDBJ databases">
        <authorList>
            <person name="Swenson N.G."/>
            <person name="Wegrzyn J.L."/>
            <person name="Mcevoy S.L."/>
        </authorList>
    </citation>
    <scope>NUCLEOTIDE SEQUENCE</scope>
    <source>
        <strain evidence="3">NS2018</strain>
        <tissue evidence="3">Leaf</tissue>
    </source>
</reference>
<dbReference type="AlphaFoldDB" id="A0AA39VUC6"/>
<dbReference type="InterPro" id="IPR036249">
    <property type="entry name" value="Thioredoxin-like_sf"/>
</dbReference>
<evidence type="ECO:0000313" key="4">
    <source>
        <dbReference type="Proteomes" id="UP001168877"/>
    </source>
</evidence>
<feature type="compositionally biased region" description="Acidic residues" evidence="1">
    <location>
        <begin position="222"/>
        <end position="231"/>
    </location>
</feature>
<feature type="domain" description="Glutaredoxin" evidence="2">
    <location>
        <begin position="268"/>
        <end position="340"/>
    </location>
</feature>
<dbReference type="EMBL" id="JAUESC010000380">
    <property type="protein sequence ID" value="KAK0592840.1"/>
    <property type="molecule type" value="Genomic_DNA"/>
</dbReference>
<evidence type="ECO:0000259" key="2">
    <source>
        <dbReference type="Pfam" id="PF00462"/>
    </source>
</evidence>
<evidence type="ECO:0000256" key="1">
    <source>
        <dbReference type="SAM" id="MobiDB-lite"/>
    </source>
</evidence>
<dbReference type="Pfam" id="PF00462">
    <property type="entry name" value="Glutaredoxin"/>
    <property type="match status" value="1"/>
</dbReference>
<comment type="caution">
    <text evidence="3">The sequence shown here is derived from an EMBL/GenBank/DDBJ whole genome shotgun (WGS) entry which is preliminary data.</text>
</comment>
<proteinExistence type="predicted"/>
<dbReference type="Gene3D" id="3.40.30.10">
    <property type="entry name" value="Glutaredoxin"/>
    <property type="match status" value="1"/>
</dbReference>
<evidence type="ECO:0000313" key="3">
    <source>
        <dbReference type="EMBL" id="KAK0592840.1"/>
    </source>
</evidence>
<feature type="region of interest" description="Disordered" evidence="1">
    <location>
        <begin position="205"/>
        <end position="249"/>
    </location>
</feature>
<dbReference type="Proteomes" id="UP001168877">
    <property type="component" value="Unassembled WGS sequence"/>
</dbReference>
<feature type="compositionally biased region" description="Basic and acidic residues" evidence="1">
    <location>
        <begin position="232"/>
        <end position="241"/>
    </location>
</feature>
<dbReference type="SUPFAM" id="SSF52833">
    <property type="entry name" value="Thioredoxin-like"/>
    <property type="match status" value="1"/>
</dbReference>
<feature type="compositionally biased region" description="Basic and acidic residues" evidence="1">
    <location>
        <begin position="205"/>
        <end position="221"/>
    </location>
</feature>
<dbReference type="CDD" id="cd03031">
    <property type="entry name" value="GRX_GRX_like"/>
    <property type="match status" value="1"/>
</dbReference>
<gene>
    <name evidence="3" type="ORF">LWI29_026396</name>
</gene>
<dbReference type="Pfam" id="PF23733">
    <property type="entry name" value="GRXCR1-2_C"/>
    <property type="match status" value="1"/>
</dbReference>
<keyword evidence="4" id="KW-1185">Reference proteome</keyword>
<organism evidence="3 4">
    <name type="scientific">Acer saccharum</name>
    <name type="common">Sugar maple</name>
    <dbReference type="NCBI Taxonomy" id="4024"/>
    <lineage>
        <taxon>Eukaryota</taxon>
        <taxon>Viridiplantae</taxon>
        <taxon>Streptophyta</taxon>
        <taxon>Embryophyta</taxon>
        <taxon>Tracheophyta</taxon>
        <taxon>Spermatophyta</taxon>
        <taxon>Magnoliopsida</taxon>
        <taxon>eudicotyledons</taxon>
        <taxon>Gunneridae</taxon>
        <taxon>Pentapetalae</taxon>
        <taxon>rosids</taxon>
        <taxon>malvids</taxon>
        <taxon>Sapindales</taxon>
        <taxon>Sapindaceae</taxon>
        <taxon>Hippocastanoideae</taxon>
        <taxon>Acereae</taxon>
        <taxon>Acer</taxon>
    </lineage>
</organism>
<name>A0AA39VUC6_ACESA</name>